<comment type="caution">
    <text evidence="2">The sequence shown here is derived from an EMBL/GenBank/DDBJ whole genome shotgun (WGS) entry which is preliminary data.</text>
</comment>
<dbReference type="OrthoDB" id="912723at2"/>
<protein>
    <recommendedName>
        <fullName evidence="4">DUF3575 domain-containing protein</fullName>
    </recommendedName>
</protein>
<evidence type="ECO:0000313" key="3">
    <source>
        <dbReference type="Proteomes" id="UP000306402"/>
    </source>
</evidence>
<evidence type="ECO:0000313" key="2">
    <source>
        <dbReference type="EMBL" id="TLV02178.1"/>
    </source>
</evidence>
<keyword evidence="3" id="KW-1185">Reference proteome</keyword>
<accession>A0A5R9L189</accession>
<reference evidence="2 3" key="1">
    <citation type="submission" date="2019-05" db="EMBL/GenBank/DDBJ databases">
        <authorList>
            <person name="Qu J.-H."/>
        </authorList>
    </citation>
    <scope>NUCLEOTIDE SEQUENCE [LARGE SCALE GENOMIC DNA]</scope>
    <source>
        <strain evidence="2 3">T17</strain>
    </source>
</reference>
<dbReference type="EMBL" id="VCEJ01000002">
    <property type="protein sequence ID" value="TLV02178.1"/>
    <property type="molecule type" value="Genomic_DNA"/>
</dbReference>
<dbReference type="Proteomes" id="UP000306402">
    <property type="component" value="Unassembled WGS sequence"/>
</dbReference>
<evidence type="ECO:0008006" key="4">
    <source>
        <dbReference type="Google" id="ProtNLM"/>
    </source>
</evidence>
<evidence type="ECO:0000256" key="1">
    <source>
        <dbReference type="SAM" id="SignalP"/>
    </source>
</evidence>
<feature type="signal peptide" evidence="1">
    <location>
        <begin position="1"/>
        <end position="29"/>
    </location>
</feature>
<gene>
    <name evidence="2" type="ORF">FEN17_00625</name>
</gene>
<organism evidence="2 3">
    <name type="scientific">Dyadobacter luticola</name>
    <dbReference type="NCBI Taxonomy" id="1979387"/>
    <lineage>
        <taxon>Bacteria</taxon>
        <taxon>Pseudomonadati</taxon>
        <taxon>Bacteroidota</taxon>
        <taxon>Cytophagia</taxon>
        <taxon>Cytophagales</taxon>
        <taxon>Spirosomataceae</taxon>
        <taxon>Dyadobacter</taxon>
    </lineage>
</organism>
<dbReference type="AlphaFoldDB" id="A0A5R9L189"/>
<dbReference type="RefSeq" id="WP_138363387.1">
    <property type="nucleotide sequence ID" value="NZ_VCEJ01000002.1"/>
</dbReference>
<keyword evidence="1" id="KW-0732">Signal</keyword>
<feature type="chain" id="PRO_5024302184" description="DUF3575 domain-containing protein" evidence="1">
    <location>
        <begin position="30"/>
        <end position="425"/>
    </location>
</feature>
<name>A0A5R9L189_9BACT</name>
<sequence>MTKYQCYSQLVARLLLTMLALFLTSRANAQDTLQVSFSQEKDTLTRQHFIDRYENVFMTKVPTRQIFKVTTVGSQIQGSGINFAYEYKVLPSLSLEASLYSQLDRFDEGLAQQLLHFNWKQVSLWVNGKARWYYNMDQRISKGLSANNFSGTYVALSYEQSLGLTQMSTFGTTKVGRMGLLYGFQSRFFNRGHIDFSVGLFQKEAGPNYIYEDRERFTTRNFTIGTQANVGLAFGDWKRTSAAPFCDVLVCDEAIEGQWKVELPRLAVGLKNQTASISTAYERKIASLPVSVSAGLNAGYYHYEIFSSKSTVALLDAQLELRYYFLQSFLLRHGKAGNNFSGPYAGLRGGYSMTTDKVRYQYQPEWNFDKDIATPTGALALGYQQRLFKRIYVDGSIFWQKQYKSWFPGGTRPYISSKIGIGFTF</sequence>
<proteinExistence type="predicted"/>